<dbReference type="Proteomes" id="UP000198748">
    <property type="component" value="Unassembled WGS sequence"/>
</dbReference>
<dbReference type="OrthoDB" id="1343312at2"/>
<proteinExistence type="predicted"/>
<name>A0A1G7XUM4_9BACT</name>
<protein>
    <submittedName>
        <fullName evidence="1">Uncharacterized protein</fullName>
    </submittedName>
</protein>
<evidence type="ECO:0000313" key="2">
    <source>
        <dbReference type="Proteomes" id="UP000198748"/>
    </source>
</evidence>
<sequence>MQSEYYPFQADDDLLYFEFLSVSYNKTIRKAVLFTEFQYSNGLFNLALLDVLPNGELSDIASPENNLDLEKVMSTVSQCIRIFLERYPYAEIKIQGNTPAKSRLYRMVLGKELSNN</sequence>
<dbReference type="EMBL" id="FNAN01000024">
    <property type="protein sequence ID" value="SDG87450.1"/>
    <property type="molecule type" value="Genomic_DNA"/>
</dbReference>
<accession>A0A1G7XUM4</accession>
<keyword evidence="2" id="KW-1185">Reference proteome</keyword>
<dbReference type="AlphaFoldDB" id="A0A1G7XUM4"/>
<dbReference type="InterPro" id="IPR053865">
    <property type="entry name" value="DUF6934"/>
</dbReference>
<organism evidence="1 2">
    <name type="scientific">Dyadobacter soli</name>
    <dbReference type="NCBI Taxonomy" id="659014"/>
    <lineage>
        <taxon>Bacteria</taxon>
        <taxon>Pseudomonadati</taxon>
        <taxon>Bacteroidota</taxon>
        <taxon>Cytophagia</taxon>
        <taxon>Cytophagales</taxon>
        <taxon>Spirosomataceae</taxon>
        <taxon>Dyadobacter</taxon>
    </lineage>
</organism>
<reference evidence="2" key="1">
    <citation type="submission" date="2016-10" db="EMBL/GenBank/DDBJ databases">
        <authorList>
            <person name="Varghese N."/>
            <person name="Submissions S."/>
        </authorList>
    </citation>
    <scope>NUCLEOTIDE SEQUENCE [LARGE SCALE GENOMIC DNA]</scope>
    <source>
        <strain evidence="2">DSM 25329</strain>
    </source>
</reference>
<gene>
    <name evidence="1" type="ORF">SAMN04487996_124107</name>
</gene>
<evidence type="ECO:0000313" key="1">
    <source>
        <dbReference type="EMBL" id="SDG87450.1"/>
    </source>
</evidence>
<dbReference type="RefSeq" id="WP_090156996.1">
    <property type="nucleotide sequence ID" value="NZ_FNAN01000024.1"/>
</dbReference>
<dbReference type="Pfam" id="PF22028">
    <property type="entry name" value="DUF6934"/>
    <property type="match status" value="1"/>
</dbReference>
<dbReference type="STRING" id="659014.SAMN04487996_124107"/>